<dbReference type="EMBL" id="VSSQ01117525">
    <property type="protein sequence ID" value="MPN51931.1"/>
    <property type="molecule type" value="Genomic_DNA"/>
</dbReference>
<dbReference type="Gene3D" id="2.30.110.40">
    <property type="entry name" value="Phage tail tube protein"/>
    <property type="match status" value="1"/>
</dbReference>
<sequence>MSDRDPIQGFDCSTTVIGPNGPELVGEFQETEFSIKNETEDYLEQNERIAKILDGEIKIEGKLKKGFMNLDIIKTCYGSGSLKRGTRIPKSPRFTITTNIKAPEKGYNGKYRLIDCVIPELSVAIQAGKSVVKSDLSFKAEGIEEA</sequence>
<reference evidence="1" key="1">
    <citation type="submission" date="2019-08" db="EMBL/GenBank/DDBJ databases">
        <authorList>
            <person name="Kucharzyk K."/>
            <person name="Murdoch R.W."/>
            <person name="Higgins S."/>
            <person name="Loffler F."/>
        </authorList>
    </citation>
    <scope>NUCLEOTIDE SEQUENCE</scope>
</reference>
<accession>A0A645IKW5</accession>
<protein>
    <submittedName>
        <fullName evidence="1">Uncharacterized protein</fullName>
    </submittedName>
</protein>
<name>A0A645IKW5_9ZZZZ</name>
<evidence type="ECO:0000313" key="1">
    <source>
        <dbReference type="EMBL" id="MPN51931.1"/>
    </source>
</evidence>
<dbReference type="InterPro" id="IPR038628">
    <property type="entry name" value="XkdM-like_sf"/>
</dbReference>
<comment type="caution">
    <text evidence="1">The sequence shown here is derived from an EMBL/GenBank/DDBJ whole genome shotgun (WGS) entry which is preliminary data.</text>
</comment>
<organism evidence="1">
    <name type="scientific">bioreactor metagenome</name>
    <dbReference type="NCBI Taxonomy" id="1076179"/>
    <lineage>
        <taxon>unclassified sequences</taxon>
        <taxon>metagenomes</taxon>
        <taxon>ecological metagenomes</taxon>
    </lineage>
</organism>
<proteinExistence type="predicted"/>
<gene>
    <name evidence="1" type="ORF">SDC9_199582</name>
</gene>
<dbReference type="AlphaFoldDB" id="A0A645IKW5"/>